<organism evidence="1 2">
    <name type="scientific">Adineta steineri</name>
    <dbReference type="NCBI Taxonomy" id="433720"/>
    <lineage>
        <taxon>Eukaryota</taxon>
        <taxon>Metazoa</taxon>
        <taxon>Spiralia</taxon>
        <taxon>Gnathifera</taxon>
        <taxon>Rotifera</taxon>
        <taxon>Eurotatoria</taxon>
        <taxon>Bdelloidea</taxon>
        <taxon>Adinetida</taxon>
        <taxon>Adinetidae</taxon>
        <taxon>Adineta</taxon>
    </lineage>
</organism>
<dbReference type="AlphaFoldDB" id="A0A815XSL9"/>
<evidence type="ECO:0000313" key="2">
    <source>
        <dbReference type="Proteomes" id="UP000663845"/>
    </source>
</evidence>
<dbReference type="EMBL" id="CAJNOG010006724">
    <property type="protein sequence ID" value="CAF1561961.1"/>
    <property type="molecule type" value="Genomic_DNA"/>
</dbReference>
<feature type="non-terminal residue" evidence="1">
    <location>
        <position position="51"/>
    </location>
</feature>
<protein>
    <submittedName>
        <fullName evidence="1">Uncharacterized protein</fullName>
    </submittedName>
</protein>
<accession>A0A815XSL9</accession>
<evidence type="ECO:0000313" key="1">
    <source>
        <dbReference type="EMBL" id="CAF1561961.1"/>
    </source>
</evidence>
<name>A0A815XSL9_9BILA</name>
<proteinExistence type="predicted"/>
<reference evidence="1" key="1">
    <citation type="submission" date="2021-02" db="EMBL/GenBank/DDBJ databases">
        <authorList>
            <person name="Nowell W R."/>
        </authorList>
    </citation>
    <scope>NUCLEOTIDE SEQUENCE</scope>
</reference>
<sequence length="51" mass="5689">PAEPRIFETIFSPENQYAFVCIGVSKSKSATNSYKFAGINFETEKIENLDG</sequence>
<comment type="caution">
    <text evidence="1">The sequence shown here is derived from an EMBL/GenBank/DDBJ whole genome shotgun (WGS) entry which is preliminary data.</text>
</comment>
<feature type="non-terminal residue" evidence="1">
    <location>
        <position position="1"/>
    </location>
</feature>
<dbReference type="Proteomes" id="UP000663845">
    <property type="component" value="Unassembled WGS sequence"/>
</dbReference>
<gene>
    <name evidence="1" type="ORF">JYZ213_LOCUS46934</name>
</gene>